<evidence type="ECO:0000313" key="9">
    <source>
        <dbReference type="EMBL" id="PKG22455.1"/>
    </source>
</evidence>
<evidence type="ECO:0000259" key="8">
    <source>
        <dbReference type="Pfam" id="PF09115"/>
    </source>
</evidence>
<dbReference type="NCBIfam" id="NF005972">
    <property type="entry name" value="PRK08058.1"/>
    <property type="match status" value="1"/>
</dbReference>
<keyword evidence="3" id="KW-0808">Transferase</keyword>
<evidence type="ECO:0000313" key="10">
    <source>
        <dbReference type="Proteomes" id="UP000233375"/>
    </source>
</evidence>
<evidence type="ECO:0000256" key="5">
    <source>
        <dbReference type="ARBA" id="ARBA00022705"/>
    </source>
</evidence>
<sequence>MIRTWELLGETQPIVLKMLKNSLKKDRLAHAYLFEGMKGTGKKEGSILFAKSILCENLMDGYIPCNSCNNCKRIANGNHPDVHLLEPDGLSIKKHQIQSLQEEFSKTGVESKRKIYILAHADKMTTNAANSLLKFLEEPNALTVAMLLTEQIQQILPTILSRCQIISFTPLAPNKMAEQLIANGMKKSDAPKIAQLTNNYEEALLLSSDEWFVQAQKIVVKLYQTLRGNPLDTLIYLQREWFIHFKEKDQYDRGLDLLLLLYKDLLYIQLGKYEQIVHINEKELLETNALKFSNHLLTEKITAIFEAKRKLQSNMNPQLLMEQLVLKLQEGFSVV</sequence>
<keyword evidence="4" id="KW-0548">Nucleotidyltransferase</keyword>
<dbReference type="Pfam" id="PF09115">
    <property type="entry name" value="DNApol3-delta_C"/>
    <property type="match status" value="1"/>
</dbReference>
<evidence type="ECO:0000256" key="3">
    <source>
        <dbReference type="ARBA" id="ARBA00022679"/>
    </source>
</evidence>
<dbReference type="FunFam" id="3.40.50.300:FF:001255">
    <property type="entry name" value="DNA polymerase III subunit delta"/>
    <property type="match status" value="1"/>
</dbReference>
<dbReference type="PANTHER" id="PTHR11669:SF8">
    <property type="entry name" value="DNA POLYMERASE III SUBUNIT DELTA"/>
    <property type="match status" value="1"/>
</dbReference>
<dbReference type="SUPFAM" id="SSF52540">
    <property type="entry name" value="P-loop containing nucleoside triphosphate hydrolases"/>
    <property type="match status" value="1"/>
</dbReference>
<dbReference type="OrthoDB" id="9810148at2"/>
<dbReference type="PANTHER" id="PTHR11669">
    <property type="entry name" value="REPLICATION FACTOR C / DNA POLYMERASE III GAMMA-TAU SUBUNIT"/>
    <property type="match status" value="1"/>
</dbReference>
<comment type="catalytic activity">
    <reaction evidence="7">
        <text>DNA(n) + a 2'-deoxyribonucleoside 5'-triphosphate = DNA(n+1) + diphosphate</text>
        <dbReference type="Rhea" id="RHEA:22508"/>
        <dbReference type="Rhea" id="RHEA-COMP:17339"/>
        <dbReference type="Rhea" id="RHEA-COMP:17340"/>
        <dbReference type="ChEBI" id="CHEBI:33019"/>
        <dbReference type="ChEBI" id="CHEBI:61560"/>
        <dbReference type="ChEBI" id="CHEBI:173112"/>
        <dbReference type="EC" id="2.7.7.7"/>
    </reaction>
</comment>
<keyword evidence="10" id="KW-1185">Reference proteome</keyword>
<dbReference type="Pfam" id="PF13177">
    <property type="entry name" value="DNA_pol3_delta2"/>
    <property type="match status" value="1"/>
</dbReference>
<dbReference type="InterPro" id="IPR004622">
    <property type="entry name" value="DNA_pol_HolB"/>
</dbReference>
<feature type="domain" description="DNA polymerase III delta subunit C-terminal" evidence="8">
    <location>
        <begin position="247"/>
        <end position="329"/>
    </location>
</feature>
<comment type="caution">
    <text evidence="9">The sequence shown here is derived from an EMBL/GenBank/DDBJ whole genome shotgun (WGS) entry which is preliminary data.</text>
</comment>
<protein>
    <recommendedName>
        <fullName evidence="2">DNA polymerase III subunit delta'</fullName>
        <ecNumber evidence="1">2.7.7.7</ecNumber>
    </recommendedName>
</protein>
<dbReference type="GO" id="GO:0003677">
    <property type="term" value="F:DNA binding"/>
    <property type="evidence" value="ECO:0007669"/>
    <property type="project" value="InterPro"/>
</dbReference>
<keyword evidence="5" id="KW-0235">DNA replication</keyword>
<dbReference type="EC" id="2.7.7.7" evidence="1"/>
<organism evidence="9 10">
    <name type="scientific">Niallia nealsonii</name>
    <dbReference type="NCBI Taxonomy" id="115979"/>
    <lineage>
        <taxon>Bacteria</taxon>
        <taxon>Bacillati</taxon>
        <taxon>Bacillota</taxon>
        <taxon>Bacilli</taxon>
        <taxon>Bacillales</taxon>
        <taxon>Bacillaceae</taxon>
        <taxon>Niallia</taxon>
    </lineage>
</organism>
<accession>A0A2N0YYY0</accession>
<evidence type="ECO:0000256" key="1">
    <source>
        <dbReference type="ARBA" id="ARBA00012417"/>
    </source>
</evidence>
<evidence type="ECO:0000256" key="6">
    <source>
        <dbReference type="ARBA" id="ARBA00022932"/>
    </source>
</evidence>
<keyword evidence="6" id="KW-0239">DNA-directed DNA polymerase</keyword>
<gene>
    <name evidence="9" type="ORF">CWS01_16895</name>
</gene>
<dbReference type="InterPro" id="IPR027417">
    <property type="entry name" value="P-loop_NTPase"/>
</dbReference>
<dbReference type="GO" id="GO:0006261">
    <property type="term" value="P:DNA-templated DNA replication"/>
    <property type="evidence" value="ECO:0007669"/>
    <property type="project" value="TreeGrafter"/>
</dbReference>
<evidence type="ECO:0000256" key="2">
    <source>
        <dbReference type="ARBA" id="ARBA00014363"/>
    </source>
</evidence>
<dbReference type="NCBIfam" id="TIGR00678">
    <property type="entry name" value="holB"/>
    <property type="match status" value="1"/>
</dbReference>
<dbReference type="EMBL" id="PISE01000041">
    <property type="protein sequence ID" value="PKG22455.1"/>
    <property type="molecule type" value="Genomic_DNA"/>
</dbReference>
<dbReference type="InterPro" id="IPR015199">
    <property type="entry name" value="DNA_pol_III_delta_C"/>
</dbReference>
<dbReference type="RefSeq" id="WP_101178353.1">
    <property type="nucleotide sequence ID" value="NZ_PISE01000041.1"/>
</dbReference>
<evidence type="ECO:0000256" key="4">
    <source>
        <dbReference type="ARBA" id="ARBA00022695"/>
    </source>
</evidence>
<dbReference type="AlphaFoldDB" id="A0A2N0YYY0"/>
<name>A0A2N0YYY0_9BACI</name>
<dbReference type="GO" id="GO:0008408">
    <property type="term" value="F:3'-5' exonuclease activity"/>
    <property type="evidence" value="ECO:0007669"/>
    <property type="project" value="InterPro"/>
</dbReference>
<dbReference type="InterPro" id="IPR050238">
    <property type="entry name" value="DNA_Rep/Repair_Clamp_Loader"/>
</dbReference>
<dbReference type="GO" id="GO:0009360">
    <property type="term" value="C:DNA polymerase III complex"/>
    <property type="evidence" value="ECO:0007669"/>
    <property type="project" value="InterPro"/>
</dbReference>
<dbReference type="GO" id="GO:0003887">
    <property type="term" value="F:DNA-directed DNA polymerase activity"/>
    <property type="evidence" value="ECO:0007669"/>
    <property type="project" value="UniProtKB-KW"/>
</dbReference>
<reference evidence="9 10" key="1">
    <citation type="journal article" date="2003" name="Int. J. Syst. Evol. Microbiol.">
        <title>Bacillus nealsonii sp. nov., isolated from a spacecraft-assembly facility, whose spores are gamma-radiation resistant.</title>
        <authorList>
            <person name="Venkateswaran K."/>
            <person name="Kempf M."/>
            <person name="Chen F."/>
            <person name="Satomi M."/>
            <person name="Nicholson W."/>
            <person name="Kern R."/>
        </authorList>
    </citation>
    <scope>NUCLEOTIDE SEQUENCE [LARGE SCALE GENOMIC DNA]</scope>
    <source>
        <strain evidence="9 10">FO-92</strain>
    </source>
</reference>
<evidence type="ECO:0000256" key="7">
    <source>
        <dbReference type="ARBA" id="ARBA00049244"/>
    </source>
</evidence>
<proteinExistence type="predicted"/>
<dbReference type="Gene3D" id="3.40.50.300">
    <property type="entry name" value="P-loop containing nucleotide triphosphate hydrolases"/>
    <property type="match status" value="1"/>
</dbReference>
<dbReference type="Proteomes" id="UP000233375">
    <property type="component" value="Unassembled WGS sequence"/>
</dbReference>